<organism evidence="1 2">
    <name type="scientific">Bacteroides graminisolvens</name>
    <dbReference type="NCBI Taxonomy" id="477666"/>
    <lineage>
        <taxon>Bacteria</taxon>
        <taxon>Pseudomonadati</taxon>
        <taxon>Bacteroidota</taxon>
        <taxon>Bacteroidia</taxon>
        <taxon>Bacteroidales</taxon>
        <taxon>Bacteroidaceae</taxon>
        <taxon>Bacteroides</taxon>
    </lineage>
</organism>
<protein>
    <submittedName>
        <fullName evidence="1">Transglutaminase</fullName>
    </submittedName>
</protein>
<feature type="non-terminal residue" evidence="1">
    <location>
        <position position="1"/>
    </location>
</feature>
<dbReference type="Gene3D" id="2.60.120.260">
    <property type="entry name" value="Galactose-binding domain-like"/>
    <property type="match status" value="2"/>
</dbReference>
<comment type="caution">
    <text evidence="1">The sequence shown here is derived from an EMBL/GenBank/DDBJ whole genome shotgun (WGS) entry which is preliminary data.</text>
</comment>
<proteinExistence type="predicted"/>
<accession>A0A3D2SC17</accession>
<name>A0A3D2SC17_9BACE</name>
<reference evidence="1 2" key="1">
    <citation type="journal article" date="2018" name="Nat. Biotechnol.">
        <title>A standardized bacterial taxonomy based on genome phylogeny substantially revises the tree of life.</title>
        <authorList>
            <person name="Parks D.H."/>
            <person name="Chuvochina M."/>
            <person name="Waite D.W."/>
            <person name="Rinke C."/>
            <person name="Skarshewski A."/>
            <person name="Chaumeil P.A."/>
            <person name="Hugenholtz P."/>
        </authorList>
    </citation>
    <scope>NUCLEOTIDE SEQUENCE [LARGE SCALE GENOMIC DNA]</scope>
    <source>
        <strain evidence="1">UBA9667</strain>
    </source>
</reference>
<gene>
    <name evidence="1" type="ORF">DHW31_03375</name>
</gene>
<dbReference type="EMBL" id="DPVG01000121">
    <property type="protein sequence ID" value="HCK23815.1"/>
    <property type="molecule type" value="Genomic_DNA"/>
</dbReference>
<dbReference type="AlphaFoldDB" id="A0A3D2SC17"/>
<sequence length="375" mass="43871">YMAEFPYQEKWLKANEYKVIKGKVYRVTYSLNEELAKKKYEYSNFHPVFCRPFFHDVTDIYTAERNRMLTIPVDSLYYTPNNEELVYLCLANRQQWIPVAYSQLIDEKLCFNNIEGGIACILATWDGKQLSMLSDPFVVSSDTGEIHFLNPQKCTHDVNLYRKFYMAVKGYFYSRMIGGVIEGSNRADFNNSDTLFLVKEAPYRLYTVAHLKSDKAYRYIRYRGAKDSYCNIAELSFYENRYDTLPMYGKIIGTPGCYGNDGRREYTNVFDGKTDTSFDFKEPDTGWAGLDMGKPCKVSKAIYTPRNDLNFVYKGEMYELFYWGKGKWNSLGKKKAIADSIVYTAPKNALLYLKNHSSGKDERIFDYWNGKQRFW</sequence>
<dbReference type="Proteomes" id="UP000263098">
    <property type="component" value="Unassembled WGS sequence"/>
</dbReference>
<evidence type="ECO:0000313" key="1">
    <source>
        <dbReference type="EMBL" id="HCK23815.1"/>
    </source>
</evidence>
<evidence type="ECO:0000313" key="2">
    <source>
        <dbReference type="Proteomes" id="UP000263098"/>
    </source>
</evidence>